<evidence type="ECO:0000256" key="11">
    <source>
        <dbReference type="SAM" id="MobiDB-lite"/>
    </source>
</evidence>
<evidence type="ECO:0000256" key="9">
    <source>
        <dbReference type="ARBA" id="ARBA00023136"/>
    </source>
</evidence>
<evidence type="ECO:0000256" key="1">
    <source>
        <dbReference type="ARBA" id="ARBA00004146"/>
    </source>
</evidence>
<dbReference type="FunFam" id="3.30.500.40:FF:000001">
    <property type="entry name" value="Zinc finger, FYVE domain-containing 9a"/>
    <property type="match status" value="1"/>
</dbReference>
<evidence type="ECO:0000256" key="8">
    <source>
        <dbReference type="ARBA" id="ARBA00022833"/>
    </source>
</evidence>
<dbReference type="FunFam" id="3.30.40.10:FF:000084">
    <property type="entry name" value="Zinc finger, FYVE domain-containing 9b"/>
    <property type="match status" value="1"/>
</dbReference>
<dbReference type="PANTHER" id="PTHR46319">
    <property type="entry name" value="ZINC FINGER FYVE DOMAIN-CONTAINING PROTEIN"/>
    <property type="match status" value="1"/>
</dbReference>
<feature type="region of interest" description="Disordered" evidence="11">
    <location>
        <begin position="64"/>
        <end position="87"/>
    </location>
</feature>
<keyword evidence="5" id="KW-0479">Metal-binding</keyword>
<dbReference type="GO" id="GO:0031901">
    <property type="term" value="C:early endosome membrane"/>
    <property type="evidence" value="ECO:0007669"/>
    <property type="project" value="UniProtKB-SubCell"/>
</dbReference>
<dbReference type="GO" id="GO:0005829">
    <property type="term" value="C:cytosol"/>
    <property type="evidence" value="ECO:0007669"/>
    <property type="project" value="UniProtKB-ARBA"/>
</dbReference>
<dbReference type="SMART" id="SM01421">
    <property type="entry name" value="DUF3480"/>
    <property type="match status" value="1"/>
</dbReference>
<dbReference type="GO" id="GO:0016197">
    <property type="term" value="P:endosomal transport"/>
    <property type="evidence" value="ECO:0007669"/>
    <property type="project" value="TreeGrafter"/>
</dbReference>
<accession>A0A8C2ID59</accession>
<evidence type="ECO:0000256" key="6">
    <source>
        <dbReference type="ARBA" id="ARBA00022753"/>
    </source>
</evidence>
<dbReference type="FunFam" id="3.30.1360.220:FF:000001">
    <property type="entry name" value="Zinc finger, FYVE domain-containing 9a"/>
    <property type="match status" value="1"/>
</dbReference>
<evidence type="ECO:0000256" key="10">
    <source>
        <dbReference type="PROSITE-ProRule" id="PRU00091"/>
    </source>
</evidence>
<dbReference type="Proteomes" id="UP000694701">
    <property type="component" value="Unplaced"/>
</dbReference>
<feature type="domain" description="FYVE-type" evidence="12">
    <location>
        <begin position="127"/>
        <end position="186"/>
    </location>
</feature>
<dbReference type="InterPro" id="IPR000306">
    <property type="entry name" value="Znf_FYVE"/>
</dbReference>
<protein>
    <submittedName>
        <fullName evidence="13">Zinc finger, FYVE domain containing 9b</fullName>
    </submittedName>
</protein>
<proteinExistence type="predicted"/>
<dbReference type="Ensembl" id="ENSCCRT00020085816.1">
    <property type="protein sequence ID" value="ENSCCRP00020078269.1"/>
    <property type="gene ID" value="ENSCCRG00020036406.1"/>
</dbReference>
<evidence type="ECO:0000313" key="14">
    <source>
        <dbReference type="Proteomes" id="UP000694701"/>
    </source>
</evidence>
<dbReference type="AlphaFoldDB" id="A0A8C2ID59"/>
<evidence type="ECO:0000313" key="13">
    <source>
        <dbReference type="Ensembl" id="ENSCCRP00020078269.1"/>
    </source>
</evidence>
<dbReference type="Gene3D" id="3.30.40.10">
    <property type="entry name" value="Zinc/RING finger domain, C3HC4 (zinc finger)"/>
    <property type="match status" value="1"/>
</dbReference>
<reference evidence="13" key="1">
    <citation type="submission" date="2025-08" db="UniProtKB">
        <authorList>
            <consortium name="Ensembl"/>
        </authorList>
    </citation>
    <scope>IDENTIFICATION</scope>
</reference>
<dbReference type="Pfam" id="PF01363">
    <property type="entry name" value="FYVE"/>
    <property type="match status" value="1"/>
</dbReference>
<dbReference type="GO" id="GO:0008270">
    <property type="term" value="F:zinc ion binding"/>
    <property type="evidence" value="ECO:0007669"/>
    <property type="project" value="UniProtKB-KW"/>
</dbReference>
<dbReference type="Gene3D" id="3.30.1360.220">
    <property type="entry name" value="Domain of unknown function (DUF3480), N-terminal subdomain"/>
    <property type="match status" value="1"/>
</dbReference>
<evidence type="ECO:0000256" key="7">
    <source>
        <dbReference type="ARBA" id="ARBA00022771"/>
    </source>
</evidence>
<feature type="region of interest" description="Disordered" evidence="11">
    <location>
        <begin position="225"/>
        <end position="273"/>
    </location>
</feature>
<dbReference type="InterPro" id="IPR013083">
    <property type="entry name" value="Znf_RING/FYVE/PHD"/>
</dbReference>
<dbReference type="GO" id="GO:0005545">
    <property type="term" value="F:1-phosphatidylinositol binding"/>
    <property type="evidence" value="ECO:0007669"/>
    <property type="project" value="UniProtKB-ARBA"/>
</dbReference>
<evidence type="ECO:0000256" key="3">
    <source>
        <dbReference type="ARBA" id="ARBA00022490"/>
    </source>
</evidence>
<keyword evidence="3" id="KW-0963">Cytoplasm</keyword>
<evidence type="ECO:0000256" key="2">
    <source>
        <dbReference type="ARBA" id="ARBA00004496"/>
    </source>
</evidence>
<dbReference type="PANTHER" id="PTHR46319:SF4">
    <property type="entry name" value="ZINC FINGER FYVE DOMAIN-CONTAINING PROTEIN 9"/>
    <property type="match status" value="1"/>
</dbReference>
<dbReference type="Gene3D" id="3.30.500.40">
    <property type="match status" value="1"/>
</dbReference>
<keyword evidence="7 10" id="KW-0863">Zinc-finger</keyword>
<keyword evidence="8" id="KW-0862">Zinc</keyword>
<keyword evidence="9" id="KW-0472">Membrane</keyword>
<dbReference type="PROSITE" id="PS50178">
    <property type="entry name" value="ZF_FYVE"/>
    <property type="match status" value="1"/>
</dbReference>
<keyword evidence="4" id="KW-0597">Phosphoprotein</keyword>
<sequence length="755" mass="83906">MRQAVTATLSVWGERRFGYSTLKDSSESLLDERKLRPGLKEDSVIEEKELAENEQEQLEAVLGLPSSPVEDTHQTDSTEPSDPSLDCKKGGGMEASLVCGGRKGSLGALPMQRCSSLGTTAPQWVPDSQAPACMKCGSKFSFTKRRHHCRACGKVFCVVCCDLRYKLTHLGGKEGRVCVTCHSALMNPFTHQLYSYNDVISSGTLRKDQKKVWFADNLLPQCESRSANSSPLHRSVSHTERAEAGDEVSGNSTKPTPPKDLPPILTSTGVKGDYTLEEKRTESSLLEELERGLAAPLVFVLNANLLAVVKIVRHACCGTARGEIPDGYFQSFHSDLLGSAGKLLNHLSHSLVSRGFLGNTEHAGFLYVRPTFQSLEGLPLPAPPFLFGVLMLRAEAPWAKAFPLRLMLRLGAEYRFYPCPLFSVRFREPLFGPVNNSIMRLLVDFRFYRYTLPTVPGLVVDLEARSTCIRIPKTRHPELLKALNKSNERVLALGACFNEQADSHLICVQTADGQYQTQAISIHSQPRRVTGSCFFVFSGALKPSSGYLAKSSIVEDGLMVQVTMEALADLRRSLRDMKDFTVACGKLPPAERQEYVHIQWQDEEPRFNKGIISPIDGKSMESLTNIKTHQRLEYRANGKLIRWTEVFYLLKDQLPNGLNNHTSQNRLTERLARAFCLALCQSLCLLKEDGMTKLALRVTLDGQKFLAGSNGQRLPDPYQECLNQSLTSVVQSNSQYQGLAACQLELIFYILEDTS</sequence>
<evidence type="ECO:0000259" key="12">
    <source>
        <dbReference type="PROSITE" id="PS50178"/>
    </source>
</evidence>
<dbReference type="InterPro" id="IPR011011">
    <property type="entry name" value="Znf_FYVE_PHD"/>
</dbReference>
<comment type="subcellular location">
    <subcellularLocation>
        <location evidence="2">Cytoplasm</location>
    </subcellularLocation>
    <subcellularLocation>
        <location evidence="1">Early endosome membrane</location>
    </subcellularLocation>
</comment>
<dbReference type="CDD" id="cd15729">
    <property type="entry name" value="FYVE_endofin"/>
    <property type="match status" value="1"/>
</dbReference>
<name>A0A8C2ID59_CYPCA</name>
<dbReference type="InterPro" id="IPR017455">
    <property type="entry name" value="Znf_FYVE-rel"/>
</dbReference>
<evidence type="ECO:0000256" key="4">
    <source>
        <dbReference type="ARBA" id="ARBA00022553"/>
    </source>
</evidence>
<keyword evidence="6" id="KW-0967">Endosome</keyword>
<evidence type="ECO:0000256" key="5">
    <source>
        <dbReference type="ARBA" id="ARBA00022723"/>
    </source>
</evidence>
<organism evidence="13 14">
    <name type="scientific">Cyprinus carpio</name>
    <name type="common">Common carp</name>
    <dbReference type="NCBI Taxonomy" id="7962"/>
    <lineage>
        <taxon>Eukaryota</taxon>
        <taxon>Metazoa</taxon>
        <taxon>Chordata</taxon>
        <taxon>Craniata</taxon>
        <taxon>Vertebrata</taxon>
        <taxon>Euteleostomi</taxon>
        <taxon>Actinopterygii</taxon>
        <taxon>Neopterygii</taxon>
        <taxon>Teleostei</taxon>
        <taxon>Ostariophysi</taxon>
        <taxon>Cypriniformes</taxon>
        <taxon>Cyprinidae</taxon>
        <taxon>Cyprininae</taxon>
        <taxon>Cyprinus</taxon>
    </lineage>
</organism>
<dbReference type="Pfam" id="PF11979">
    <property type="entry name" value="SARA_C"/>
    <property type="match status" value="1"/>
</dbReference>
<dbReference type="SMART" id="SM00064">
    <property type="entry name" value="FYVE"/>
    <property type="match status" value="1"/>
</dbReference>
<dbReference type="SUPFAM" id="SSF57903">
    <property type="entry name" value="FYVE/PHD zinc finger"/>
    <property type="match status" value="1"/>
</dbReference>
<dbReference type="InterPro" id="IPR022557">
    <property type="entry name" value="SARA-like_C"/>
</dbReference>